<reference evidence="10 11" key="1">
    <citation type="journal article" date="2020" name="Nat. Food">
        <title>A phased Vanilla planifolia genome enables genetic improvement of flavour and production.</title>
        <authorList>
            <person name="Hasing T."/>
            <person name="Tang H."/>
            <person name="Brym M."/>
            <person name="Khazi F."/>
            <person name="Huang T."/>
            <person name="Chambers A.H."/>
        </authorList>
    </citation>
    <scope>NUCLEOTIDE SEQUENCE [LARGE SCALE GENOMIC DNA]</scope>
    <source>
        <tissue evidence="10">Leaf</tissue>
    </source>
</reference>
<dbReference type="Gene3D" id="3.30.160.60">
    <property type="entry name" value="Classic Zinc Finger"/>
    <property type="match status" value="1"/>
</dbReference>
<gene>
    <name evidence="10" type="ORF">HPP92_017426</name>
</gene>
<keyword evidence="5" id="KW-0805">Transcription regulation</keyword>
<evidence type="ECO:0000256" key="8">
    <source>
        <dbReference type="PROSITE-ProRule" id="PRU00042"/>
    </source>
</evidence>
<keyword evidence="3 8" id="KW-0863">Zinc-finger</keyword>
<keyword evidence="6" id="KW-0804">Transcription</keyword>
<evidence type="ECO:0000256" key="1">
    <source>
        <dbReference type="ARBA" id="ARBA00004123"/>
    </source>
</evidence>
<dbReference type="PROSITE" id="PS00028">
    <property type="entry name" value="ZINC_FINGER_C2H2_1"/>
    <property type="match status" value="1"/>
</dbReference>
<evidence type="ECO:0000256" key="6">
    <source>
        <dbReference type="ARBA" id="ARBA00023163"/>
    </source>
</evidence>
<dbReference type="AlphaFoldDB" id="A0A835UNK6"/>
<keyword evidence="4" id="KW-0862">Zinc</keyword>
<keyword evidence="7" id="KW-0539">Nucleus</keyword>
<evidence type="ECO:0000256" key="2">
    <source>
        <dbReference type="ARBA" id="ARBA00022723"/>
    </source>
</evidence>
<dbReference type="PANTHER" id="PTHR45801:SF107">
    <property type="entry name" value="TRANSCRIPTIONAL REGULATOR SUPERMAN-LIKE"/>
    <property type="match status" value="1"/>
</dbReference>
<dbReference type="InterPro" id="IPR013087">
    <property type="entry name" value="Znf_C2H2_type"/>
</dbReference>
<dbReference type="OrthoDB" id="1708403at2759"/>
<evidence type="ECO:0000256" key="5">
    <source>
        <dbReference type="ARBA" id="ARBA00023015"/>
    </source>
</evidence>
<accession>A0A835UNK6</accession>
<proteinExistence type="predicted"/>
<evidence type="ECO:0000313" key="11">
    <source>
        <dbReference type="Proteomes" id="UP000639772"/>
    </source>
</evidence>
<feature type="domain" description="C2H2-type" evidence="9">
    <location>
        <begin position="10"/>
        <end position="37"/>
    </location>
</feature>
<dbReference type="Pfam" id="PF13912">
    <property type="entry name" value="zf-C2H2_6"/>
    <property type="match status" value="1"/>
</dbReference>
<organism evidence="10 11">
    <name type="scientific">Vanilla planifolia</name>
    <name type="common">Vanilla</name>
    <dbReference type="NCBI Taxonomy" id="51239"/>
    <lineage>
        <taxon>Eukaryota</taxon>
        <taxon>Viridiplantae</taxon>
        <taxon>Streptophyta</taxon>
        <taxon>Embryophyta</taxon>
        <taxon>Tracheophyta</taxon>
        <taxon>Spermatophyta</taxon>
        <taxon>Magnoliopsida</taxon>
        <taxon>Liliopsida</taxon>
        <taxon>Asparagales</taxon>
        <taxon>Orchidaceae</taxon>
        <taxon>Vanilloideae</taxon>
        <taxon>Vanilleae</taxon>
        <taxon>Vanilla</taxon>
    </lineage>
</organism>
<comment type="subcellular location">
    <subcellularLocation>
        <location evidence="1">Nucleus</location>
    </subcellularLocation>
</comment>
<sequence>MGYKWPPRFYKCSFCRREFRSAQALGGHMNVHRLDRAKLKQGLSPTSEAQDEDYQQPRFESMFLNSSLTPNLTPESLGFQLVRGTRVLTSLHESMRLELGRRIKNRGSRRKRERELTSGEIVSNKRLKTEEVDLELRLGDSPRI</sequence>
<dbReference type="InterPro" id="IPR052426">
    <property type="entry name" value="Plant_dev_regulator"/>
</dbReference>
<evidence type="ECO:0000256" key="7">
    <source>
        <dbReference type="ARBA" id="ARBA00023242"/>
    </source>
</evidence>
<dbReference type="GO" id="GO:0005634">
    <property type="term" value="C:nucleus"/>
    <property type="evidence" value="ECO:0007669"/>
    <property type="project" value="UniProtKB-SubCell"/>
</dbReference>
<dbReference type="InterPro" id="IPR036236">
    <property type="entry name" value="Znf_C2H2_sf"/>
</dbReference>
<dbReference type="SMART" id="SM00355">
    <property type="entry name" value="ZnF_C2H2"/>
    <property type="match status" value="1"/>
</dbReference>
<evidence type="ECO:0000259" key="9">
    <source>
        <dbReference type="PROSITE" id="PS50157"/>
    </source>
</evidence>
<evidence type="ECO:0000313" key="10">
    <source>
        <dbReference type="EMBL" id="KAG0468098.1"/>
    </source>
</evidence>
<dbReference type="GO" id="GO:0008270">
    <property type="term" value="F:zinc ion binding"/>
    <property type="evidence" value="ECO:0007669"/>
    <property type="project" value="UniProtKB-KW"/>
</dbReference>
<keyword evidence="2" id="KW-0479">Metal-binding</keyword>
<dbReference type="Proteomes" id="UP000639772">
    <property type="component" value="Chromosome 9"/>
</dbReference>
<name>A0A835UNK6_VANPL</name>
<protein>
    <recommendedName>
        <fullName evidence="9">C2H2-type domain-containing protein</fullName>
    </recommendedName>
</protein>
<dbReference type="PROSITE" id="PS50157">
    <property type="entry name" value="ZINC_FINGER_C2H2_2"/>
    <property type="match status" value="1"/>
</dbReference>
<evidence type="ECO:0000256" key="4">
    <source>
        <dbReference type="ARBA" id="ARBA00022833"/>
    </source>
</evidence>
<dbReference type="EMBL" id="JADCNM010000009">
    <property type="protein sequence ID" value="KAG0468098.1"/>
    <property type="molecule type" value="Genomic_DNA"/>
</dbReference>
<comment type="caution">
    <text evidence="10">The sequence shown here is derived from an EMBL/GenBank/DDBJ whole genome shotgun (WGS) entry which is preliminary data.</text>
</comment>
<evidence type="ECO:0000256" key="3">
    <source>
        <dbReference type="ARBA" id="ARBA00022771"/>
    </source>
</evidence>
<dbReference type="PANTHER" id="PTHR45801">
    <property type="entry name" value="OS07G0101800 PROTEIN"/>
    <property type="match status" value="1"/>
</dbReference>
<dbReference type="SUPFAM" id="SSF57667">
    <property type="entry name" value="beta-beta-alpha zinc fingers"/>
    <property type="match status" value="1"/>
</dbReference>